<dbReference type="EMBL" id="JANPWB010000007">
    <property type="protein sequence ID" value="KAJ1170301.1"/>
    <property type="molecule type" value="Genomic_DNA"/>
</dbReference>
<organism evidence="2 3">
    <name type="scientific">Pleurodeles waltl</name>
    <name type="common">Iberian ribbed newt</name>
    <dbReference type="NCBI Taxonomy" id="8319"/>
    <lineage>
        <taxon>Eukaryota</taxon>
        <taxon>Metazoa</taxon>
        <taxon>Chordata</taxon>
        <taxon>Craniata</taxon>
        <taxon>Vertebrata</taxon>
        <taxon>Euteleostomi</taxon>
        <taxon>Amphibia</taxon>
        <taxon>Batrachia</taxon>
        <taxon>Caudata</taxon>
        <taxon>Salamandroidea</taxon>
        <taxon>Salamandridae</taxon>
        <taxon>Pleurodelinae</taxon>
        <taxon>Pleurodeles</taxon>
    </lineage>
</organism>
<reference evidence="2" key="1">
    <citation type="journal article" date="2022" name="bioRxiv">
        <title>Sequencing and chromosome-scale assembly of the giantPleurodeles waltlgenome.</title>
        <authorList>
            <person name="Brown T."/>
            <person name="Elewa A."/>
            <person name="Iarovenko S."/>
            <person name="Subramanian E."/>
            <person name="Araus A.J."/>
            <person name="Petzold A."/>
            <person name="Susuki M."/>
            <person name="Suzuki K.-i.T."/>
            <person name="Hayashi T."/>
            <person name="Toyoda A."/>
            <person name="Oliveira C."/>
            <person name="Osipova E."/>
            <person name="Leigh N.D."/>
            <person name="Simon A."/>
            <person name="Yun M.H."/>
        </authorList>
    </citation>
    <scope>NUCLEOTIDE SEQUENCE</scope>
    <source>
        <strain evidence="2">20211129_DDA</strain>
        <tissue evidence="2">Liver</tissue>
    </source>
</reference>
<protein>
    <submittedName>
        <fullName evidence="2">Uncharacterized protein</fullName>
    </submittedName>
</protein>
<feature type="region of interest" description="Disordered" evidence="1">
    <location>
        <begin position="44"/>
        <end position="67"/>
    </location>
</feature>
<comment type="caution">
    <text evidence="2">The sequence shown here is derived from an EMBL/GenBank/DDBJ whole genome shotgun (WGS) entry which is preliminary data.</text>
</comment>
<accession>A0AAV7T213</accession>
<gene>
    <name evidence="2" type="ORF">NDU88_002179</name>
</gene>
<dbReference type="Proteomes" id="UP001066276">
    <property type="component" value="Chromosome 4_1"/>
</dbReference>
<proteinExistence type="predicted"/>
<dbReference type="AlphaFoldDB" id="A0AAV7T213"/>
<evidence type="ECO:0000313" key="2">
    <source>
        <dbReference type="EMBL" id="KAJ1170301.1"/>
    </source>
</evidence>
<evidence type="ECO:0000313" key="3">
    <source>
        <dbReference type="Proteomes" id="UP001066276"/>
    </source>
</evidence>
<keyword evidence="3" id="KW-1185">Reference proteome</keyword>
<sequence length="67" mass="7248">MNKIQPRASVTWLESYVCGGEGVLMPPPSARQCPCSPRKKRTVARAAAPSGAARDDSSASLQRCCWR</sequence>
<name>A0AAV7T213_PLEWA</name>
<evidence type="ECO:0000256" key="1">
    <source>
        <dbReference type="SAM" id="MobiDB-lite"/>
    </source>
</evidence>